<feature type="compositionally biased region" description="Gly residues" evidence="1">
    <location>
        <begin position="159"/>
        <end position="168"/>
    </location>
</feature>
<feature type="region of interest" description="Disordered" evidence="1">
    <location>
        <begin position="27"/>
        <end position="52"/>
    </location>
</feature>
<feature type="chain" id="PRO_5013016164" evidence="2">
    <location>
        <begin position="24"/>
        <end position="230"/>
    </location>
</feature>
<reference evidence="3 4" key="1">
    <citation type="submission" date="2017-10" db="EMBL/GenBank/DDBJ databases">
        <title>Comparative genomics in systemic dimorphic fungi from Ajellomycetaceae.</title>
        <authorList>
            <person name="Munoz J.F."/>
            <person name="Mcewen J.G."/>
            <person name="Clay O.K."/>
            <person name="Cuomo C.A."/>
        </authorList>
    </citation>
    <scope>NUCLEOTIDE SEQUENCE [LARGE SCALE GENOMIC DNA]</scope>
    <source>
        <strain evidence="3 4">UAMH4076</strain>
    </source>
</reference>
<dbReference type="Proteomes" id="UP000226031">
    <property type="component" value="Unassembled WGS sequence"/>
</dbReference>
<name>A0A2B7YZI0_9EURO</name>
<evidence type="ECO:0000256" key="2">
    <source>
        <dbReference type="SAM" id="SignalP"/>
    </source>
</evidence>
<accession>A0A2B7YZI0</accession>
<feature type="compositionally biased region" description="Pro residues" evidence="1">
    <location>
        <begin position="32"/>
        <end position="43"/>
    </location>
</feature>
<evidence type="ECO:0000313" key="4">
    <source>
        <dbReference type="Proteomes" id="UP000226031"/>
    </source>
</evidence>
<keyword evidence="2" id="KW-0732">Signal</keyword>
<dbReference type="AlphaFoldDB" id="A0A2B7YZI0"/>
<dbReference type="EMBL" id="PDND01000235">
    <property type="protein sequence ID" value="PGH29514.1"/>
    <property type="molecule type" value="Genomic_DNA"/>
</dbReference>
<evidence type="ECO:0000313" key="3">
    <source>
        <dbReference type="EMBL" id="PGH29514.1"/>
    </source>
</evidence>
<sequence>MRNPIFFSSLLLSLSVLPSAITALPNLSVDPTPTPAPPPPPNRSPTDTNRYTPGPLAPIIQTITKDPHGALSVSNDGVLRSFAPDGTVLDYHQLDPDQVRSFAASQLAAWEATGMDMPESVTALAAQAGSIGGVDGRLVTDKAALFEPAERAGIARANGWGGDGGDGGGGDDDTASAARERKRGVLEVLRNHYAKRSCVGRPCQSLPDCLPDCWACFYPGGPPFGVCFLS</sequence>
<proteinExistence type="predicted"/>
<comment type="caution">
    <text evidence="3">The sequence shown here is derived from an EMBL/GenBank/DDBJ whole genome shotgun (WGS) entry which is preliminary data.</text>
</comment>
<gene>
    <name evidence="3" type="ORF">GX50_07738</name>
</gene>
<evidence type="ECO:0000256" key="1">
    <source>
        <dbReference type="SAM" id="MobiDB-lite"/>
    </source>
</evidence>
<dbReference type="VEuPathDB" id="FungiDB:EMCG_09505"/>
<protein>
    <submittedName>
        <fullName evidence="3">Uncharacterized protein</fullName>
    </submittedName>
</protein>
<keyword evidence="4" id="KW-1185">Reference proteome</keyword>
<dbReference type="STRING" id="73230.A0A2B7YZI0"/>
<feature type="signal peptide" evidence="2">
    <location>
        <begin position="1"/>
        <end position="23"/>
    </location>
</feature>
<feature type="region of interest" description="Disordered" evidence="1">
    <location>
        <begin position="156"/>
        <end position="176"/>
    </location>
</feature>
<organism evidence="3 4">
    <name type="scientific">[Emmonsia] crescens</name>
    <dbReference type="NCBI Taxonomy" id="73230"/>
    <lineage>
        <taxon>Eukaryota</taxon>
        <taxon>Fungi</taxon>
        <taxon>Dikarya</taxon>
        <taxon>Ascomycota</taxon>
        <taxon>Pezizomycotina</taxon>
        <taxon>Eurotiomycetes</taxon>
        <taxon>Eurotiomycetidae</taxon>
        <taxon>Onygenales</taxon>
        <taxon>Ajellomycetaceae</taxon>
        <taxon>Emergomyces</taxon>
    </lineage>
</organism>